<dbReference type="Gene3D" id="3.20.20.140">
    <property type="entry name" value="Metal-dependent hydrolases"/>
    <property type="match status" value="1"/>
</dbReference>
<sequence>MNRILVATTLILLLSCSLVVEAKKLRSHQAPLRNSKPYQDILEKAKKLMGDQNAQKVNGKLKELKNMSQQQLVDYFANHKYSDVQDYWFQYYLLSELLLFTDSNTWLSPSKSQINDPLYDEFVQKDAEYSQYLQSCRDQSNKFITENSSESLELGENGTLYDLEYTYETLELIEQDVFYNHVYSKLPKGVIHHLHWSAGTDYQGFITSIRAAINSQPYDSERIVVVSVQVYLEDATVGKVATEKYFNKYFLTKQKYVDPNNLQSVIDANQDVLNQFAQNVKENKKCLNYIKDNNGFNPGNLDPYIRGFVYWKSCNGSIYDDGMSQEGQAKSLEDLSLMLKESIACFQSDEQAIKRLPKSYLKDNAFETKETKEILGVWFFFEQIFQSVGELQDNQDIFKQLTVNMFMSFKDQNTYGVEFRNKNDKFQIGTFQESSDQFEVPYSFITPGRKVAGKGSKGGAIVQAAPKITDPNFVGIDFFAFEDDPYNGARNFFPGAFTDVIKGETQSYFDQMFNYLNNQNGNIYLHAGETQFFPQGGIDNKYTNKNYINDNLIHAALLPGVKRIGHGFEAYKNNLLLSIINQKNISFESCPISNQVLNFNEVYTNPFLNLLRNGLHMAISPDDPGLFGYIGVAMDWFYVLMETDVKPSEVYLLLKNSIEYSSIKEIRDNSQQYLQRLRDDLDAFFSDLPDVCPADNENDNQDQ</sequence>
<keyword evidence="5" id="KW-0378">Hydrolase</keyword>
<evidence type="ECO:0000313" key="9">
    <source>
        <dbReference type="Proteomes" id="UP000009168"/>
    </source>
</evidence>
<evidence type="ECO:0000259" key="7">
    <source>
        <dbReference type="Pfam" id="PF00962"/>
    </source>
</evidence>
<feature type="chain" id="PRO_5004201529" evidence="6">
    <location>
        <begin position="23"/>
        <end position="703"/>
    </location>
</feature>
<evidence type="ECO:0000256" key="1">
    <source>
        <dbReference type="ARBA" id="ARBA00001947"/>
    </source>
</evidence>
<evidence type="ECO:0000256" key="3">
    <source>
        <dbReference type="ARBA" id="ARBA00022723"/>
    </source>
</evidence>
<accession>Q232U3</accession>
<evidence type="ECO:0000256" key="4">
    <source>
        <dbReference type="ARBA" id="ARBA00022726"/>
    </source>
</evidence>
<dbReference type="InParanoid" id="Q232U3"/>
<evidence type="ECO:0000256" key="5">
    <source>
        <dbReference type="ARBA" id="ARBA00022801"/>
    </source>
</evidence>
<feature type="domain" description="Adenosine deaminase" evidence="7">
    <location>
        <begin position="509"/>
        <end position="629"/>
    </location>
</feature>
<organism evidence="8 9">
    <name type="scientific">Tetrahymena thermophila (strain SB210)</name>
    <dbReference type="NCBI Taxonomy" id="312017"/>
    <lineage>
        <taxon>Eukaryota</taxon>
        <taxon>Sar</taxon>
        <taxon>Alveolata</taxon>
        <taxon>Ciliophora</taxon>
        <taxon>Intramacronucleata</taxon>
        <taxon>Oligohymenophorea</taxon>
        <taxon>Hymenostomatida</taxon>
        <taxon>Tetrahymenina</taxon>
        <taxon>Tetrahymenidae</taxon>
        <taxon>Tetrahymena</taxon>
    </lineage>
</organism>
<dbReference type="GeneID" id="7842044"/>
<dbReference type="Pfam" id="PF00962">
    <property type="entry name" value="A_deaminase"/>
    <property type="match status" value="1"/>
</dbReference>
<comment type="pathway">
    <text evidence="2">Purine metabolism; purine nucleoside salvage.</text>
</comment>
<feature type="signal peptide" evidence="6">
    <location>
        <begin position="1"/>
        <end position="22"/>
    </location>
</feature>
<dbReference type="HOGENOM" id="CLU_024484_0_0_1"/>
<dbReference type="eggNOG" id="KOG1097">
    <property type="taxonomic scope" value="Eukaryota"/>
</dbReference>
<evidence type="ECO:0000313" key="8">
    <source>
        <dbReference type="EMBL" id="EAR91542.3"/>
    </source>
</evidence>
<dbReference type="GO" id="GO:0004000">
    <property type="term" value="F:adenosine deaminase activity"/>
    <property type="evidence" value="ECO:0007669"/>
    <property type="project" value="TreeGrafter"/>
</dbReference>
<proteinExistence type="predicted"/>
<dbReference type="InterPro" id="IPR001365">
    <property type="entry name" value="A_deaminase_dom"/>
</dbReference>
<keyword evidence="4" id="KW-0660">Purine salvage</keyword>
<dbReference type="RefSeq" id="XP_001011787.3">
    <property type="nucleotide sequence ID" value="XM_001011787.4"/>
</dbReference>
<dbReference type="KEGG" id="tet:TTHERM_01321550"/>
<protein>
    <submittedName>
        <fullName evidence="8">Adenosine/AMP deaminase</fullName>
    </submittedName>
</protein>
<gene>
    <name evidence="8" type="ORF">TTHERM_01321550</name>
</gene>
<dbReference type="EMBL" id="GG662771">
    <property type="protein sequence ID" value="EAR91542.3"/>
    <property type="molecule type" value="Genomic_DNA"/>
</dbReference>
<keyword evidence="6" id="KW-0732">Signal</keyword>
<dbReference type="InterPro" id="IPR006330">
    <property type="entry name" value="Ado/ade_deaminase"/>
</dbReference>
<dbReference type="STRING" id="312017.Q232U3"/>
<dbReference type="PROSITE" id="PS51257">
    <property type="entry name" value="PROKAR_LIPOPROTEIN"/>
    <property type="match status" value="1"/>
</dbReference>
<keyword evidence="3" id="KW-0479">Metal-binding</keyword>
<dbReference type="Proteomes" id="UP000009168">
    <property type="component" value="Unassembled WGS sequence"/>
</dbReference>
<dbReference type="GO" id="GO:0046103">
    <property type="term" value="P:inosine biosynthetic process"/>
    <property type="evidence" value="ECO:0007669"/>
    <property type="project" value="TreeGrafter"/>
</dbReference>
<dbReference type="UniPathway" id="UPA00606"/>
<evidence type="ECO:0000256" key="6">
    <source>
        <dbReference type="SAM" id="SignalP"/>
    </source>
</evidence>
<name>Q232U3_TETTS</name>
<dbReference type="AlphaFoldDB" id="Q232U3"/>
<dbReference type="PANTHER" id="PTHR11409">
    <property type="entry name" value="ADENOSINE DEAMINASE"/>
    <property type="match status" value="1"/>
</dbReference>
<dbReference type="GO" id="GO:0046872">
    <property type="term" value="F:metal ion binding"/>
    <property type="evidence" value="ECO:0007669"/>
    <property type="project" value="UniProtKB-KW"/>
</dbReference>
<dbReference type="PANTHER" id="PTHR11409:SF39">
    <property type="entry name" value="ADENOSINE DEAMINASE 2"/>
    <property type="match status" value="1"/>
</dbReference>
<dbReference type="OrthoDB" id="7202371at2759"/>
<keyword evidence="9" id="KW-1185">Reference proteome</keyword>
<comment type="cofactor">
    <cofactor evidence="1">
        <name>Zn(2+)</name>
        <dbReference type="ChEBI" id="CHEBI:29105"/>
    </cofactor>
</comment>
<evidence type="ECO:0000256" key="2">
    <source>
        <dbReference type="ARBA" id="ARBA00005058"/>
    </source>
</evidence>
<reference evidence="9" key="1">
    <citation type="journal article" date="2006" name="PLoS Biol.">
        <title>Macronuclear genome sequence of the ciliate Tetrahymena thermophila, a model eukaryote.</title>
        <authorList>
            <person name="Eisen J.A."/>
            <person name="Coyne R.S."/>
            <person name="Wu M."/>
            <person name="Wu D."/>
            <person name="Thiagarajan M."/>
            <person name="Wortman J.R."/>
            <person name="Badger J.H."/>
            <person name="Ren Q."/>
            <person name="Amedeo P."/>
            <person name="Jones K.M."/>
            <person name="Tallon L.J."/>
            <person name="Delcher A.L."/>
            <person name="Salzberg S.L."/>
            <person name="Silva J.C."/>
            <person name="Haas B.J."/>
            <person name="Majoros W.H."/>
            <person name="Farzad M."/>
            <person name="Carlton J.M."/>
            <person name="Smith R.K. Jr."/>
            <person name="Garg J."/>
            <person name="Pearlman R.E."/>
            <person name="Karrer K.M."/>
            <person name="Sun L."/>
            <person name="Manning G."/>
            <person name="Elde N.C."/>
            <person name="Turkewitz A.P."/>
            <person name="Asai D.J."/>
            <person name="Wilkes D.E."/>
            <person name="Wang Y."/>
            <person name="Cai H."/>
            <person name="Collins K."/>
            <person name="Stewart B.A."/>
            <person name="Lee S.R."/>
            <person name="Wilamowska K."/>
            <person name="Weinberg Z."/>
            <person name="Ruzzo W.L."/>
            <person name="Wloga D."/>
            <person name="Gaertig J."/>
            <person name="Frankel J."/>
            <person name="Tsao C.-C."/>
            <person name="Gorovsky M.A."/>
            <person name="Keeling P.J."/>
            <person name="Waller R.F."/>
            <person name="Patron N.J."/>
            <person name="Cherry J.M."/>
            <person name="Stover N.A."/>
            <person name="Krieger C.J."/>
            <person name="del Toro C."/>
            <person name="Ryder H.F."/>
            <person name="Williamson S.C."/>
            <person name="Barbeau R.A."/>
            <person name="Hamilton E.P."/>
            <person name="Orias E."/>
        </authorList>
    </citation>
    <scope>NUCLEOTIDE SEQUENCE [LARGE SCALE GENOMIC DNA]</scope>
    <source>
        <strain evidence="9">SB210</strain>
    </source>
</reference>
<dbReference type="InterPro" id="IPR032466">
    <property type="entry name" value="Metal_Hydrolase"/>
</dbReference>
<dbReference type="SUPFAM" id="SSF51556">
    <property type="entry name" value="Metallo-dependent hydrolases"/>
    <property type="match status" value="1"/>
</dbReference>
<dbReference type="GO" id="GO:0006166">
    <property type="term" value="P:purine ribonucleoside salvage"/>
    <property type="evidence" value="ECO:0007669"/>
    <property type="project" value="UniProtKB-KW"/>
</dbReference>
<dbReference type="GO" id="GO:0006154">
    <property type="term" value="P:adenosine catabolic process"/>
    <property type="evidence" value="ECO:0007669"/>
    <property type="project" value="TreeGrafter"/>
</dbReference>